<dbReference type="InterPro" id="IPR001623">
    <property type="entry name" value="DnaJ_domain"/>
</dbReference>
<dbReference type="KEGG" id="ppp:112280179"/>
<dbReference type="PANTHER" id="PTHR44240:SF10">
    <property type="entry name" value="J DOMAIN-CONTAINING PROTEIN"/>
    <property type="match status" value="1"/>
</dbReference>
<evidence type="ECO:0000313" key="3">
    <source>
        <dbReference type="EMBL" id="PNR57695.1"/>
    </source>
</evidence>
<dbReference type="OMA" id="WCSSASH"/>
<dbReference type="PANTHER" id="PTHR44240">
    <property type="entry name" value="DNAJ DOMAIN (PROKARYOTIC HEAT SHOCK PROTEIN)-RELATED"/>
    <property type="match status" value="1"/>
</dbReference>
<dbReference type="PRINTS" id="PR00625">
    <property type="entry name" value="JDOMAIN"/>
</dbReference>
<dbReference type="EMBL" id="ABEU02000003">
    <property type="protein sequence ID" value="PNR57695.1"/>
    <property type="molecule type" value="Genomic_DNA"/>
</dbReference>
<reference evidence="3 5" key="2">
    <citation type="journal article" date="2018" name="Plant J.">
        <title>The Physcomitrella patens chromosome-scale assembly reveals moss genome structure and evolution.</title>
        <authorList>
            <person name="Lang D."/>
            <person name="Ullrich K.K."/>
            <person name="Murat F."/>
            <person name="Fuchs J."/>
            <person name="Jenkins J."/>
            <person name="Haas F.B."/>
            <person name="Piednoel M."/>
            <person name="Gundlach H."/>
            <person name="Van Bel M."/>
            <person name="Meyberg R."/>
            <person name="Vives C."/>
            <person name="Morata J."/>
            <person name="Symeonidi A."/>
            <person name="Hiss M."/>
            <person name="Muchero W."/>
            <person name="Kamisugi Y."/>
            <person name="Saleh O."/>
            <person name="Blanc G."/>
            <person name="Decker E.L."/>
            <person name="van Gessel N."/>
            <person name="Grimwood J."/>
            <person name="Hayes R.D."/>
            <person name="Graham S.W."/>
            <person name="Gunter L.E."/>
            <person name="McDaniel S.F."/>
            <person name="Hoernstein S.N.W."/>
            <person name="Larsson A."/>
            <person name="Li F.W."/>
            <person name="Perroud P.F."/>
            <person name="Phillips J."/>
            <person name="Ranjan P."/>
            <person name="Rokshar D.S."/>
            <person name="Rothfels C.J."/>
            <person name="Schneider L."/>
            <person name="Shu S."/>
            <person name="Stevenson D.W."/>
            <person name="Thummler F."/>
            <person name="Tillich M."/>
            <person name="Villarreal Aguilar J.C."/>
            <person name="Widiez T."/>
            <person name="Wong G.K."/>
            <person name="Wymore A."/>
            <person name="Zhang Y."/>
            <person name="Zimmer A.D."/>
            <person name="Quatrano R.S."/>
            <person name="Mayer K.F.X."/>
            <person name="Goodstein D."/>
            <person name="Casacuberta J.M."/>
            <person name="Vandepoele K."/>
            <person name="Reski R."/>
            <person name="Cuming A.C."/>
            <person name="Tuskan G.A."/>
            <person name="Maumus F."/>
            <person name="Salse J."/>
            <person name="Schmutz J."/>
            <person name="Rensing S.A."/>
        </authorList>
    </citation>
    <scope>NUCLEOTIDE SEQUENCE [LARGE SCALE GENOMIC DNA]</scope>
    <source>
        <strain evidence="4 5">cv. Gransden 2004</strain>
    </source>
</reference>
<gene>
    <name evidence="4" type="primary">LOC112280179</name>
    <name evidence="3" type="ORF">PHYPA_004689</name>
</gene>
<dbReference type="Gene3D" id="1.10.287.110">
    <property type="entry name" value="DnaJ domain"/>
    <property type="match status" value="1"/>
</dbReference>
<reference evidence="4" key="3">
    <citation type="submission" date="2020-12" db="UniProtKB">
        <authorList>
            <consortium name="EnsemblPlants"/>
        </authorList>
    </citation>
    <scope>IDENTIFICATION</scope>
</reference>
<feature type="region of interest" description="Disordered" evidence="1">
    <location>
        <begin position="51"/>
        <end position="71"/>
    </location>
</feature>
<dbReference type="Proteomes" id="UP000006727">
    <property type="component" value="Chromosome 3"/>
</dbReference>
<dbReference type="GeneID" id="112280179"/>
<evidence type="ECO:0000256" key="1">
    <source>
        <dbReference type="SAM" id="MobiDB-lite"/>
    </source>
</evidence>
<feature type="domain" description="J" evidence="2">
    <location>
        <begin position="91"/>
        <end position="158"/>
    </location>
</feature>
<dbReference type="FunCoup" id="A0A2K1KV70">
    <property type="interactions" value="456"/>
</dbReference>
<accession>A0A2K1KV70</accession>
<dbReference type="Pfam" id="PF00226">
    <property type="entry name" value="DnaJ"/>
    <property type="match status" value="1"/>
</dbReference>
<dbReference type="PROSITE" id="PS50076">
    <property type="entry name" value="DNAJ_2"/>
    <property type="match status" value="1"/>
</dbReference>
<dbReference type="Gramene" id="Pp3c3_19970V3.2">
    <property type="protein sequence ID" value="PAC:32941800.CDS.1"/>
    <property type="gene ID" value="Pp3c3_19970"/>
</dbReference>
<evidence type="ECO:0000313" key="5">
    <source>
        <dbReference type="Proteomes" id="UP000006727"/>
    </source>
</evidence>
<dbReference type="SUPFAM" id="SSF46565">
    <property type="entry name" value="Chaperone J-domain"/>
    <property type="match status" value="1"/>
</dbReference>
<reference evidence="3 5" key="1">
    <citation type="journal article" date="2008" name="Science">
        <title>The Physcomitrella genome reveals evolutionary insights into the conquest of land by plants.</title>
        <authorList>
            <person name="Rensing S."/>
            <person name="Lang D."/>
            <person name="Zimmer A."/>
            <person name="Terry A."/>
            <person name="Salamov A."/>
            <person name="Shapiro H."/>
            <person name="Nishiyama T."/>
            <person name="Perroud P.-F."/>
            <person name="Lindquist E."/>
            <person name="Kamisugi Y."/>
            <person name="Tanahashi T."/>
            <person name="Sakakibara K."/>
            <person name="Fujita T."/>
            <person name="Oishi K."/>
            <person name="Shin-I T."/>
            <person name="Kuroki Y."/>
            <person name="Toyoda A."/>
            <person name="Suzuki Y."/>
            <person name="Hashimoto A."/>
            <person name="Yamaguchi K."/>
            <person name="Sugano A."/>
            <person name="Kohara Y."/>
            <person name="Fujiyama A."/>
            <person name="Anterola A."/>
            <person name="Aoki S."/>
            <person name="Ashton N."/>
            <person name="Barbazuk W.B."/>
            <person name="Barker E."/>
            <person name="Bennetzen J."/>
            <person name="Bezanilla M."/>
            <person name="Blankenship R."/>
            <person name="Cho S.H."/>
            <person name="Dutcher S."/>
            <person name="Estelle M."/>
            <person name="Fawcett J.A."/>
            <person name="Gundlach H."/>
            <person name="Hanada K."/>
            <person name="Heyl A."/>
            <person name="Hicks K.A."/>
            <person name="Hugh J."/>
            <person name="Lohr M."/>
            <person name="Mayer K."/>
            <person name="Melkozernov A."/>
            <person name="Murata T."/>
            <person name="Nelson D."/>
            <person name="Pils B."/>
            <person name="Prigge M."/>
            <person name="Reiss B."/>
            <person name="Renner T."/>
            <person name="Rombauts S."/>
            <person name="Rushton P."/>
            <person name="Sanderfoot A."/>
            <person name="Schween G."/>
            <person name="Shiu S.-H."/>
            <person name="Stueber K."/>
            <person name="Theodoulou F.L."/>
            <person name="Tu H."/>
            <person name="Van de Peer Y."/>
            <person name="Verrier P.J."/>
            <person name="Waters E."/>
            <person name="Wood A."/>
            <person name="Yang L."/>
            <person name="Cove D."/>
            <person name="Cuming A."/>
            <person name="Hasebe M."/>
            <person name="Lucas S."/>
            <person name="Mishler D.B."/>
            <person name="Reski R."/>
            <person name="Grigoriev I."/>
            <person name="Quatrano R.S."/>
            <person name="Boore J.L."/>
        </authorList>
    </citation>
    <scope>NUCLEOTIDE SEQUENCE [LARGE SCALE GENOMIC DNA]</scope>
    <source>
        <strain evidence="4 5">cv. Gransden 2004</strain>
    </source>
</reference>
<dbReference type="Gramene" id="Pp3c3_19970V3.1">
    <property type="protein sequence ID" value="PAC:32941799.CDS.1"/>
    <property type="gene ID" value="Pp3c3_19970"/>
</dbReference>
<name>A0A2K1KV70_PHYPA</name>
<dbReference type="OrthoDB" id="445556at2759"/>
<organism evidence="3">
    <name type="scientific">Physcomitrium patens</name>
    <name type="common">Spreading-leaved earth moss</name>
    <name type="synonym">Physcomitrella patens</name>
    <dbReference type="NCBI Taxonomy" id="3218"/>
    <lineage>
        <taxon>Eukaryota</taxon>
        <taxon>Viridiplantae</taxon>
        <taxon>Streptophyta</taxon>
        <taxon>Embryophyta</taxon>
        <taxon>Bryophyta</taxon>
        <taxon>Bryophytina</taxon>
        <taxon>Bryopsida</taxon>
        <taxon>Funariidae</taxon>
        <taxon>Funariales</taxon>
        <taxon>Funariaceae</taxon>
        <taxon>Physcomitrium</taxon>
    </lineage>
</organism>
<sequence>MARAVMSLNVAGLSSFVKDGGLSSPSSPASSGCDSPIFWCSSASHYGGQRIATASSPREPSSCGPTPGARAYAATEENVRTRFVSGVVTKNLYDLLGVSKTASPREIKAAYRLAARRLHPDVVPEEQKMEATKAFLEVQQTYSILADQQLRAAYDLTLSMQTFQSGGFINRRPISYSGMEEITYSTPSWGFTSSPISSNDSFSSSNFSFKGRNWETDQCW</sequence>
<dbReference type="SMART" id="SM00271">
    <property type="entry name" value="DnaJ"/>
    <property type="match status" value="1"/>
</dbReference>
<dbReference type="InterPro" id="IPR052276">
    <property type="entry name" value="Diphthamide-biosynth_chaperone"/>
</dbReference>
<evidence type="ECO:0000313" key="4">
    <source>
        <dbReference type="EnsemblPlants" id="PAC:32941799.CDS.1"/>
    </source>
</evidence>
<dbReference type="STRING" id="3218.A0A2K1KV70"/>
<keyword evidence="5" id="KW-1185">Reference proteome</keyword>
<dbReference type="AlphaFoldDB" id="A0A2K1KV70"/>
<dbReference type="RefSeq" id="XP_024371117.1">
    <property type="nucleotide sequence ID" value="XM_024515349.2"/>
</dbReference>
<dbReference type="CDD" id="cd06257">
    <property type="entry name" value="DnaJ"/>
    <property type="match status" value="1"/>
</dbReference>
<dbReference type="PROSITE" id="PS51257">
    <property type="entry name" value="PROKAR_LIPOPROTEIN"/>
    <property type="match status" value="1"/>
</dbReference>
<proteinExistence type="predicted"/>
<dbReference type="EnsemblPlants" id="Pp3c3_19970V3.2">
    <property type="protein sequence ID" value="PAC:32941800.CDS.1"/>
    <property type="gene ID" value="Pp3c3_19970"/>
</dbReference>
<dbReference type="EnsemblPlants" id="Pp3c3_19970V3.1">
    <property type="protein sequence ID" value="PAC:32941799.CDS.1"/>
    <property type="gene ID" value="Pp3c3_19970"/>
</dbReference>
<dbReference type="InterPro" id="IPR036869">
    <property type="entry name" value="J_dom_sf"/>
</dbReference>
<evidence type="ECO:0000259" key="2">
    <source>
        <dbReference type="PROSITE" id="PS50076"/>
    </source>
</evidence>
<protein>
    <recommendedName>
        <fullName evidence="2">J domain-containing protein</fullName>
    </recommendedName>
</protein>
<dbReference type="PaxDb" id="3218-PP1S204_80V6.1"/>